<proteinExistence type="predicted"/>
<gene>
    <name evidence="2" type="ordered locus">Tpen_0980</name>
</gene>
<feature type="domain" description="DUF6036" evidence="1">
    <location>
        <begin position="24"/>
        <end position="168"/>
    </location>
</feature>
<reference evidence="3" key="1">
    <citation type="journal article" date="2008" name="J. Bacteriol.">
        <title>Genome sequence of Thermofilum pendens reveals an exceptional loss of biosynthetic pathways without genome reduction.</title>
        <authorList>
            <person name="Anderson I."/>
            <person name="Rodriguez J."/>
            <person name="Susanti D."/>
            <person name="Porat I."/>
            <person name="Reich C."/>
            <person name="Ulrich L.E."/>
            <person name="Elkins J.G."/>
            <person name="Mavromatis K."/>
            <person name="Lykidis A."/>
            <person name="Kim E."/>
            <person name="Thompson L.S."/>
            <person name="Nolan M."/>
            <person name="Land M."/>
            <person name="Copeland A."/>
            <person name="Lapidus A."/>
            <person name="Lucas S."/>
            <person name="Detter C."/>
            <person name="Zhulin I.B."/>
            <person name="Olsen G.J."/>
            <person name="Whitman W."/>
            <person name="Mukhopadhyay B."/>
            <person name="Bristow J."/>
            <person name="Kyrpides N."/>
        </authorList>
    </citation>
    <scope>NUCLEOTIDE SEQUENCE [LARGE SCALE GENOMIC DNA]</scope>
    <source>
        <strain evidence="3">DSM 2475 / Hrk 5</strain>
    </source>
</reference>
<dbReference type="PROSITE" id="PS51257">
    <property type="entry name" value="PROKAR_LIPOPROTEIN"/>
    <property type="match status" value="1"/>
</dbReference>
<dbReference type="AlphaFoldDB" id="A1RYV0"/>
<name>A1RYV0_THEPD</name>
<organism evidence="2 3">
    <name type="scientific">Thermofilum pendens (strain DSM 2475 / Hrk 5)</name>
    <dbReference type="NCBI Taxonomy" id="368408"/>
    <lineage>
        <taxon>Archaea</taxon>
        <taxon>Thermoproteota</taxon>
        <taxon>Thermoprotei</taxon>
        <taxon>Thermofilales</taxon>
        <taxon>Thermofilaceae</taxon>
        <taxon>Thermofilum</taxon>
    </lineage>
</organism>
<dbReference type="HOGENOM" id="CLU_1313184_0_0_2"/>
<dbReference type="Proteomes" id="UP000000641">
    <property type="component" value="Chromosome"/>
</dbReference>
<dbReference type="EnsemblBacteria" id="ABL78380">
    <property type="protein sequence ID" value="ABL78380"/>
    <property type="gene ID" value="Tpen_0980"/>
</dbReference>
<dbReference type="EMBL" id="CP000505">
    <property type="protein sequence ID" value="ABL78380.1"/>
    <property type="molecule type" value="Genomic_DNA"/>
</dbReference>
<evidence type="ECO:0000313" key="2">
    <source>
        <dbReference type="EMBL" id="ABL78380.1"/>
    </source>
</evidence>
<evidence type="ECO:0000313" key="3">
    <source>
        <dbReference type="Proteomes" id="UP000000641"/>
    </source>
</evidence>
<dbReference type="KEGG" id="tpe:Tpen_0980"/>
<dbReference type="Pfam" id="PF19502">
    <property type="entry name" value="DUF6036"/>
    <property type="match status" value="1"/>
</dbReference>
<dbReference type="SUPFAM" id="SSF81301">
    <property type="entry name" value="Nucleotidyltransferase"/>
    <property type="match status" value="1"/>
</dbReference>
<keyword evidence="3" id="KW-1185">Reference proteome</keyword>
<evidence type="ECO:0000259" key="1">
    <source>
        <dbReference type="Pfam" id="PF19502"/>
    </source>
</evidence>
<dbReference type="eggNOG" id="arCOG05472">
    <property type="taxonomic scope" value="Archaea"/>
</dbReference>
<dbReference type="InterPro" id="IPR043519">
    <property type="entry name" value="NT_sf"/>
</dbReference>
<sequence>MRRVGVDVVRLMVSVARALRRADLPYAVVGGLACILMGVRRVTEDVDVVVLVRAREDVEKLVRELRSEGIELPSSDALKALQNRGLVAALVGPLRVDIRYASTWLDFETIRHAVEVNIRGEPVRIASLEDVVAAKLTVLRTLRDVEDAVQLMVQYRDRIDWERLRRIVGGSPLEVVKQLLDAIEGELGGDEVVRRRINDVRSLLTKLGR</sequence>
<dbReference type="InterPro" id="IPR045792">
    <property type="entry name" value="DUF6036"/>
</dbReference>
<dbReference type="Gene3D" id="3.30.460.40">
    <property type="match status" value="1"/>
</dbReference>
<accession>A1RYV0</accession>
<dbReference type="STRING" id="368408.Tpen_0980"/>
<protein>
    <recommendedName>
        <fullName evidence="1">DUF6036 domain-containing protein</fullName>
    </recommendedName>
</protein>